<feature type="compositionally biased region" description="Low complexity" evidence="1">
    <location>
        <begin position="30"/>
        <end position="48"/>
    </location>
</feature>
<organism evidence="2 3">
    <name type="scientific">Microlunatus aurantiacus</name>
    <dbReference type="NCBI Taxonomy" id="446786"/>
    <lineage>
        <taxon>Bacteria</taxon>
        <taxon>Bacillati</taxon>
        <taxon>Actinomycetota</taxon>
        <taxon>Actinomycetes</taxon>
        <taxon>Propionibacteriales</taxon>
        <taxon>Propionibacteriaceae</taxon>
        <taxon>Microlunatus</taxon>
    </lineage>
</organism>
<dbReference type="Proteomes" id="UP001500051">
    <property type="component" value="Unassembled WGS sequence"/>
</dbReference>
<name>A0ABP7CR21_9ACTN</name>
<comment type="caution">
    <text evidence="2">The sequence shown here is derived from an EMBL/GenBank/DDBJ whole genome shotgun (WGS) entry which is preliminary data.</text>
</comment>
<gene>
    <name evidence="2" type="ORF">GCM10022204_05610</name>
</gene>
<proteinExistence type="predicted"/>
<evidence type="ECO:0000256" key="1">
    <source>
        <dbReference type="SAM" id="MobiDB-lite"/>
    </source>
</evidence>
<evidence type="ECO:0000313" key="2">
    <source>
        <dbReference type="EMBL" id="GAA3692891.1"/>
    </source>
</evidence>
<accession>A0ABP7CR21</accession>
<keyword evidence="3" id="KW-1185">Reference proteome</keyword>
<feature type="compositionally biased region" description="Basic and acidic residues" evidence="1">
    <location>
        <begin position="51"/>
        <end position="64"/>
    </location>
</feature>
<protein>
    <submittedName>
        <fullName evidence="2">Uncharacterized protein</fullName>
    </submittedName>
</protein>
<evidence type="ECO:0000313" key="3">
    <source>
        <dbReference type="Proteomes" id="UP001500051"/>
    </source>
</evidence>
<feature type="region of interest" description="Disordered" evidence="1">
    <location>
        <begin position="1"/>
        <end position="64"/>
    </location>
</feature>
<sequence length="64" mass="6669">MGPSDRLDGRSLCLRSRPPQVNRPPGSLFGEASGSGLAGPAGPAQPSGRWAADDEKVKDHPFTL</sequence>
<reference evidence="3" key="1">
    <citation type="journal article" date="2019" name="Int. J. Syst. Evol. Microbiol.">
        <title>The Global Catalogue of Microorganisms (GCM) 10K type strain sequencing project: providing services to taxonomists for standard genome sequencing and annotation.</title>
        <authorList>
            <consortium name="The Broad Institute Genomics Platform"/>
            <consortium name="The Broad Institute Genome Sequencing Center for Infectious Disease"/>
            <person name="Wu L."/>
            <person name="Ma J."/>
        </authorList>
    </citation>
    <scope>NUCLEOTIDE SEQUENCE [LARGE SCALE GENOMIC DNA]</scope>
    <source>
        <strain evidence="3">JCM 16548</strain>
    </source>
</reference>
<dbReference type="EMBL" id="BAAAYX010000002">
    <property type="protein sequence ID" value="GAA3692891.1"/>
    <property type="molecule type" value="Genomic_DNA"/>
</dbReference>